<dbReference type="Gene3D" id="1.25.40.20">
    <property type="entry name" value="Ankyrin repeat-containing domain"/>
    <property type="match status" value="1"/>
</dbReference>
<keyword evidence="1" id="KW-0677">Repeat</keyword>
<organism evidence="5 6">
    <name type="scientific">Tenacibaculum geojense</name>
    <dbReference type="NCBI Taxonomy" id="915352"/>
    <lineage>
        <taxon>Bacteria</taxon>
        <taxon>Pseudomonadati</taxon>
        <taxon>Bacteroidota</taxon>
        <taxon>Flavobacteriia</taxon>
        <taxon>Flavobacteriales</taxon>
        <taxon>Flavobacteriaceae</taxon>
        <taxon>Tenacibaculum</taxon>
    </lineage>
</organism>
<evidence type="ECO:0000256" key="1">
    <source>
        <dbReference type="ARBA" id="ARBA00022737"/>
    </source>
</evidence>
<proteinExistence type="predicted"/>
<dbReference type="PROSITE" id="PS50088">
    <property type="entry name" value="ANK_REPEAT"/>
    <property type="match status" value="1"/>
</dbReference>
<feature type="repeat" description="ANK" evidence="3">
    <location>
        <begin position="67"/>
        <end position="99"/>
    </location>
</feature>
<evidence type="ECO:0000313" key="5">
    <source>
        <dbReference type="EMBL" id="MFD0992611.1"/>
    </source>
</evidence>
<protein>
    <submittedName>
        <fullName evidence="5">Ankyrin repeat domain-containing protein</fullName>
    </submittedName>
</protein>
<reference evidence="6" key="1">
    <citation type="journal article" date="2019" name="Int. J. Syst. Evol. Microbiol.">
        <title>The Global Catalogue of Microorganisms (GCM) 10K type strain sequencing project: providing services to taxonomists for standard genome sequencing and annotation.</title>
        <authorList>
            <consortium name="The Broad Institute Genomics Platform"/>
            <consortium name="The Broad Institute Genome Sequencing Center for Infectious Disease"/>
            <person name="Wu L."/>
            <person name="Ma J."/>
        </authorList>
    </citation>
    <scope>NUCLEOTIDE SEQUENCE [LARGE SCALE GENOMIC DNA]</scope>
    <source>
        <strain evidence="6">CCUG 60527</strain>
    </source>
</reference>
<dbReference type="PROSITE" id="PS50297">
    <property type="entry name" value="ANK_REP_REGION"/>
    <property type="match status" value="1"/>
</dbReference>
<dbReference type="PANTHER" id="PTHR24189:SF50">
    <property type="entry name" value="ANKYRIN REPEAT AND SOCS BOX PROTEIN 2"/>
    <property type="match status" value="1"/>
</dbReference>
<dbReference type="InterPro" id="IPR002110">
    <property type="entry name" value="Ankyrin_rpt"/>
</dbReference>
<name>A0ABW3JQP2_9FLAO</name>
<accession>A0ABW3JQP2</accession>
<dbReference type="RefSeq" id="WP_386106076.1">
    <property type="nucleotide sequence ID" value="NZ_JBHTJR010000029.1"/>
</dbReference>
<dbReference type="Pfam" id="PF12796">
    <property type="entry name" value="Ank_2"/>
    <property type="match status" value="1"/>
</dbReference>
<dbReference type="EMBL" id="JBHTJR010000029">
    <property type="protein sequence ID" value="MFD0992611.1"/>
    <property type="molecule type" value="Genomic_DNA"/>
</dbReference>
<keyword evidence="2 3" id="KW-0040">ANK repeat</keyword>
<feature type="chain" id="PRO_5045732760" evidence="4">
    <location>
        <begin position="21"/>
        <end position="126"/>
    </location>
</feature>
<dbReference type="SMART" id="SM00248">
    <property type="entry name" value="ANK"/>
    <property type="match status" value="2"/>
</dbReference>
<dbReference type="Proteomes" id="UP001597062">
    <property type="component" value="Unassembled WGS sequence"/>
</dbReference>
<dbReference type="InterPro" id="IPR036770">
    <property type="entry name" value="Ankyrin_rpt-contain_sf"/>
</dbReference>
<evidence type="ECO:0000313" key="6">
    <source>
        <dbReference type="Proteomes" id="UP001597062"/>
    </source>
</evidence>
<dbReference type="SUPFAM" id="SSF48403">
    <property type="entry name" value="Ankyrin repeat"/>
    <property type="match status" value="1"/>
</dbReference>
<dbReference type="PANTHER" id="PTHR24189">
    <property type="entry name" value="MYOTROPHIN"/>
    <property type="match status" value="1"/>
</dbReference>
<evidence type="ECO:0000256" key="4">
    <source>
        <dbReference type="SAM" id="SignalP"/>
    </source>
</evidence>
<comment type="caution">
    <text evidence="5">The sequence shown here is derived from an EMBL/GenBank/DDBJ whole genome shotgun (WGS) entry which is preliminary data.</text>
</comment>
<evidence type="ECO:0000256" key="2">
    <source>
        <dbReference type="ARBA" id="ARBA00023043"/>
    </source>
</evidence>
<keyword evidence="6" id="KW-1185">Reference proteome</keyword>
<sequence length="126" mass="13725">MKKVVLSILVLAAVTFSATANTITENSTNYETNYVKVSPFCKLIQSGNYDAVKAMIENGENVNKKSGGLTPLMFAARYNQSKIASLLIENGAKIKVKSDYGRTALDWAKLAKAHDTHTVIQKALKS</sequence>
<evidence type="ECO:0000256" key="3">
    <source>
        <dbReference type="PROSITE-ProRule" id="PRU00023"/>
    </source>
</evidence>
<keyword evidence="4" id="KW-0732">Signal</keyword>
<dbReference type="InterPro" id="IPR050745">
    <property type="entry name" value="Multifunctional_regulatory"/>
</dbReference>
<feature type="signal peptide" evidence="4">
    <location>
        <begin position="1"/>
        <end position="20"/>
    </location>
</feature>
<gene>
    <name evidence="5" type="ORF">ACFQ1U_05300</name>
</gene>